<organism evidence="2 3">
    <name type="scientific">Heyndrickxia sporothermodurans</name>
    <dbReference type="NCBI Taxonomy" id="46224"/>
    <lineage>
        <taxon>Bacteria</taxon>
        <taxon>Bacillati</taxon>
        <taxon>Bacillota</taxon>
        <taxon>Bacilli</taxon>
        <taxon>Bacillales</taxon>
        <taxon>Bacillaceae</taxon>
        <taxon>Heyndrickxia</taxon>
    </lineage>
</organism>
<name>A0A150LA63_9BACI</name>
<dbReference type="SUPFAM" id="SSF102405">
    <property type="entry name" value="MCP/YpsA-like"/>
    <property type="match status" value="1"/>
</dbReference>
<sequence length="184" mass="21512">MIKVISVTGYNPFELGIFSDKHPAVGIIKKAIKKELIRLAEEGLEWVLISGQLGVELWAAEVIYEIQGDYPAIKLAILTPFENQEEKWNESNKEFYDMILSQADFVDSISKQPYTSPQQFRNRNKIFLHKSQGMLIVYDVQNEGSPKYLYEEAKKYKEQNQFDIISIDFDQLQMLIEDEKWDTY</sequence>
<protein>
    <recommendedName>
        <fullName evidence="1">UPF0398 protein B4102_2489</fullName>
    </recommendedName>
</protein>
<dbReference type="STRING" id="46224.B4102_2489"/>
<dbReference type="AlphaFoldDB" id="A0A150LA63"/>
<accession>A0A150LA63</accession>
<reference evidence="2 3" key="1">
    <citation type="submission" date="2016-01" db="EMBL/GenBank/DDBJ databases">
        <title>Genome Sequences of Twelve Sporeforming Bacillus Species Isolated from Foods.</title>
        <authorList>
            <person name="Berendsen E.M."/>
            <person name="Wells-Bennik M.H."/>
            <person name="Krawcyk A.O."/>
            <person name="De Jong A."/>
            <person name="Holsappel S."/>
            <person name="Eijlander R.T."/>
            <person name="Kuipers O.P."/>
        </authorList>
    </citation>
    <scope>NUCLEOTIDE SEQUENCE [LARGE SCALE GENOMIC DNA]</scope>
    <source>
        <strain evidence="2 3">B4102</strain>
    </source>
</reference>
<proteinExistence type="inferred from homology"/>
<dbReference type="PANTHER" id="PTHR38440:SF1">
    <property type="entry name" value="UPF0398 PROTEIN SPR0331"/>
    <property type="match status" value="1"/>
</dbReference>
<dbReference type="Gene3D" id="3.40.50.450">
    <property type="match status" value="1"/>
</dbReference>
<dbReference type="EMBL" id="LQYN01000025">
    <property type="protein sequence ID" value="KYD09223.1"/>
    <property type="molecule type" value="Genomic_DNA"/>
</dbReference>
<dbReference type="PATRIC" id="fig|46224.3.peg.1667"/>
<evidence type="ECO:0000313" key="2">
    <source>
        <dbReference type="EMBL" id="KYD09223.1"/>
    </source>
</evidence>
<dbReference type="Pfam" id="PF06908">
    <property type="entry name" value="YpsA"/>
    <property type="match status" value="1"/>
</dbReference>
<dbReference type="HAMAP" id="MF_01575">
    <property type="entry name" value="UPF0398"/>
    <property type="match status" value="1"/>
</dbReference>
<evidence type="ECO:0000313" key="3">
    <source>
        <dbReference type="Proteomes" id="UP000075666"/>
    </source>
</evidence>
<evidence type="ECO:0000256" key="1">
    <source>
        <dbReference type="HAMAP-Rule" id="MF_01575"/>
    </source>
</evidence>
<dbReference type="InterPro" id="IPR010697">
    <property type="entry name" value="YspA"/>
</dbReference>
<dbReference type="Proteomes" id="UP000075666">
    <property type="component" value="Unassembled WGS sequence"/>
</dbReference>
<dbReference type="PANTHER" id="PTHR38440">
    <property type="entry name" value="UPF0398 PROTEIN YPSA"/>
    <property type="match status" value="1"/>
</dbReference>
<dbReference type="PIRSF" id="PIRSF021290">
    <property type="entry name" value="DUF1273"/>
    <property type="match status" value="1"/>
</dbReference>
<comment type="caution">
    <text evidence="2">The sequence shown here is derived from an EMBL/GenBank/DDBJ whole genome shotgun (WGS) entry which is preliminary data.</text>
</comment>
<gene>
    <name evidence="2" type="ORF">B4102_2489</name>
</gene>
<keyword evidence="3" id="KW-1185">Reference proteome</keyword>
<dbReference type="NCBIfam" id="NF010181">
    <property type="entry name" value="PRK13660.1"/>
    <property type="match status" value="1"/>
</dbReference>
<comment type="similarity">
    <text evidence="1">Belongs to the UPF0398 family.</text>
</comment>